<comment type="caution">
    <text evidence="1">The sequence shown here is derived from an EMBL/GenBank/DDBJ whole genome shotgun (WGS) entry which is preliminary data.</text>
</comment>
<name>A0ACC0ASF3_CATRO</name>
<evidence type="ECO:0000313" key="2">
    <source>
        <dbReference type="Proteomes" id="UP001060085"/>
    </source>
</evidence>
<proteinExistence type="predicted"/>
<dbReference type="Proteomes" id="UP001060085">
    <property type="component" value="Linkage Group LG05"/>
</dbReference>
<sequence>MSDALSRSGHFPPKTKQLKKENFSAESESKCCWISIKHSGCSSVDCEVHREMDLAVRQRRQLPTDPDTTSSSSYTKLEKPKRSDAGEAAEVDRGLGWFLPLISLGLLRYMSASSNIIHDCDEVFNYWEPLHYLLYKSGFQTWEYSSQYALRSYLYIIFHNLVGLPASWWLGDEKVRVFYAVRIFLGLISVITDAALVVALSRKYGKRLASYTLAMLCLTSGCFFSSTSLLPSSFSMYAMSLSSAFFLFEKPPLAVASAAIGVILGWPFSFLAFLPVTICSLVKKFRQSFFSGVVTSVAVMALSILVDYYYYGKWTSSVLNLLVYNVLGGGESHLYGTEGPLFYLKNGFNNFNFCFLLALLFLAILPVARKKYAPDLLVIISPIYIWTAFMSLQPHKEERFLYPIYPLICVAASAVIQAFPDLFRDKYNPRESSLLVKIAQYLRPLVLGLILCASHSRTFSLIHGYSAPIEIYKHFEHHDDVGNGSVICVGSEWHRFPSSFFVPDYVAEVRWIDDGFRGLLPFPFNSTLGGTSAAPDYFNNKNKASNKQYLHDLDKCTFLVELQLDRPYLSRGSDLTTWEVVAALPYLDREMSPPFYRSFFIPNRWQEKNVFGLYKLLKRIPK</sequence>
<evidence type="ECO:0000313" key="1">
    <source>
        <dbReference type="EMBL" id="KAI5662401.1"/>
    </source>
</evidence>
<protein>
    <submittedName>
        <fullName evidence="1">Uncharacterized protein</fullName>
    </submittedName>
</protein>
<accession>A0ACC0ASF3</accession>
<reference evidence="2" key="1">
    <citation type="journal article" date="2023" name="Nat. Plants">
        <title>Single-cell RNA sequencing provides a high-resolution roadmap for understanding the multicellular compartmentation of specialized metabolism.</title>
        <authorList>
            <person name="Sun S."/>
            <person name="Shen X."/>
            <person name="Li Y."/>
            <person name="Li Y."/>
            <person name="Wang S."/>
            <person name="Li R."/>
            <person name="Zhang H."/>
            <person name="Shen G."/>
            <person name="Guo B."/>
            <person name="Wei J."/>
            <person name="Xu J."/>
            <person name="St-Pierre B."/>
            <person name="Chen S."/>
            <person name="Sun C."/>
        </authorList>
    </citation>
    <scope>NUCLEOTIDE SEQUENCE [LARGE SCALE GENOMIC DNA]</scope>
</reference>
<gene>
    <name evidence="1" type="ORF">M9H77_21724</name>
</gene>
<keyword evidence="2" id="KW-1185">Reference proteome</keyword>
<dbReference type="EMBL" id="CM044705">
    <property type="protein sequence ID" value="KAI5662401.1"/>
    <property type="molecule type" value="Genomic_DNA"/>
</dbReference>
<organism evidence="1 2">
    <name type="scientific">Catharanthus roseus</name>
    <name type="common">Madagascar periwinkle</name>
    <name type="synonym">Vinca rosea</name>
    <dbReference type="NCBI Taxonomy" id="4058"/>
    <lineage>
        <taxon>Eukaryota</taxon>
        <taxon>Viridiplantae</taxon>
        <taxon>Streptophyta</taxon>
        <taxon>Embryophyta</taxon>
        <taxon>Tracheophyta</taxon>
        <taxon>Spermatophyta</taxon>
        <taxon>Magnoliopsida</taxon>
        <taxon>eudicotyledons</taxon>
        <taxon>Gunneridae</taxon>
        <taxon>Pentapetalae</taxon>
        <taxon>asterids</taxon>
        <taxon>lamiids</taxon>
        <taxon>Gentianales</taxon>
        <taxon>Apocynaceae</taxon>
        <taxon>Rauvolfioideae</taxon>
        <taxon>Vinceae</taxon>
        <taxon>Catharanthinae</taxon>
        <taxon>Catharanthus</taxon>
    </lineage>
</organism>